<reference evidence="3 4" key="1">
    <citation type="submission" date="2016-07" db="EMBL/GenBank/DDBJ databases">
        <title>Complete genome sequence of Altererythrobacter namhicola JCM 16345T, containing esterase-encoding genes.</title>
        <authorList>
            <person name="Cheng H."/>
            <person name="Wu Y.-H."/>
            <person name="Jian S.-L."/>
            <person name="Huo Y.-Y."/>
            <person name="Wang C.-S."/>
            <person name="Xu X.-W."/>
        </authorList>
    </citation>
    <scope>NUCLEOTIDE SEQUENCE [LARGE SCALE GENOMIC DNA]</scope>
    <source>
        <strain evidence="3 4">JCM 16345</strain>
    </source>
</reference>
<feature type="binding site" evidence="2">
    <location>
        <position position="332"/>
    </location>
    <ligand>
        <name>FAD</name>
        <dbReference type="ChEBI" id="CHEBI:57692"/>
    </ligand>
</feature>
<dbReference type="SUPFAM" id="SSF51905">
    <property type="entry name" value="FAD/NAD(P)-binding domain"/>
    <property type="match status" value="1"/>
</dbReference>
<dbReference type="GO" id="GO:0004497">
    <property type="term" value="F:monooxygenase activity"/>
    <property type="evidence" value="ECO:0007669"/>
    <property type="project" value="InterPro"/>
</dbReference>
<dbReference type="Proteomes" id="UP000092698">
    <property type="component" value="Chromosome"/>
</dbReference>
<feature type="binding site" evidence="2">
    <location>
        <position position="345"/>
    </location>
    <ligand>
        <name>FAD</name>
        <dbReference type="ChEBI" id="CHEBI:57692"/>
    </ligand>
</feature>
<dbReference type="EMBL" id="CP016545">
    <property type="protein sequence ID" value="ANU07164.1"/>
    <property type="molecule type" value="Genomic_DNA"/>
</dbReference>
<keyword evidence="3" id="KW-0560">Oxidoreductase</keyword>
<dbReference type="Pfam" id="PF04820">
    <property type="entry name" value="Trp_halogenase"/>
    <property type="match status" value="1"/>
</dbReference>
<dbReference type="InterPro" id="IPR006905">
    <property type="entry name" value="Flavin_halogenase"/>
</dbReference>
<sequence>MSAKGKPSIVIAGGGTAGWMAAAALARFASATHDITLVESEAIGTVGVGEATIPQIHNFNHALGLDEAAFVSATQASFKLGIEFAGWSGDGSAYMHAFGPVGRAHGPLPFQHYWLRAADEGDAGSLAEYSLNEQAARAGKFRRGPSRSGGAAMPYAYHFDAALYAAHLREYAEARGVTRVEGRIDSVAKHGESGHIRALHLDGGTQVVGDFFIDCTGFRALLIGEAMGTDFDAWDALLPCDRAIAAPCAKAGAITPYTRATARPAGWQWRIPLQHRTGNGHVFCSQHMGEDEATQLLLDNLDGEPTADPRTIRFQTGKRREHWRGNCLALGLAAGFMEPLESTSIHLVQSAIARFLPLLPGAVPAQAAIDRFNADADTEWLAIRDFLVLHYRANAREGEPFWDAMRGLALPDTLTSKIALWQQTGTIHRAGDELFAEVGWLQVLAGQGVMARAHNPIADAMPKEDLARFLAQQKQAIAADLATMPTHEAAIADLTARHNPSGVAA</sequence>
<evidence type="ECO:0000313" key="4">
    <source>
        <dbReference type="Proteomes" id="UP000092698"/>
    </source>
</evidence>
<dbReference type="PANTHER" id="PTHR43747:SF4">
    <property type="entry name" value="FLAVIN-DEPENDENT TRYPTOPHAN HALOGENASE"/>
    <property type="match status" value="1"/>
</dbReference>
<feature type="binding site" evidence="2">
    <location>
        <position position="79"/>
    </location>
    <ligand>
        <name>7-chloro-L-tryptophan</name>
        <dbReference type="ChEBI" id="CHEBI:58713"/>
    </ligand>
</feature>
<proteinExistence type="predicted"/>
<dbReference type="InterPro" id="IPR036188">
    <property type="entry name" value="FAD/NAD-bd_sf"/>
</dbReference>
<dbReference type="InterPro" id="IPR033856">
    <property type="entry name" value="Trp_halogen"/>
</dbReference>
<dbReference type="Gene3D" id="3.50.50.60">
    <property type="entry name" value="FAD/NAD(P)-binding domain"/>
    <property type="match status" value="1"/>
</dbReference>
<dbReference type="PATRIC" id="fig|645517.4.peg.847"/>
<gene>
    <name evidence="3" type="primary">rebH_2</name>
    <name evidence="3" type="ORF">A6F65_00847</name>
</gene>
<dbReference type="KEGG" id="anh:A6F65_00847"/>
<feature type="binding site" evidence="2">
    <location>
        <begin position="14"/>
        <end position="17"/>
    </location>
    <ligand>
        <name>FAD</name>
        <dbReference type="ChEBI" id="CHEBI:57692"/>
    </ligand>
</feature>
<protein>
    <submittedName>
        <fullName evidence="3">Flavin-dependent tryptophan halogenase RebH</fullName>
        <ecNumber evidence="3">1.14.19.9</ecNumber>
    </submittedName>
</protein>
<keyword evidence="2" id="KW-0274">FAD</keyword>
<dbReference type="STRING" id="645517.A6F65_00847"/>
<dbReference type="AlphaFoldDB" id="A0A1C7D6S8"/>
<dbReference type="InterPro" id="IPR050816">
    <property type="entry name" value="Flavin-dep_Halogenase_NPB"/>
</dbReference>
<evidence type="ECO:0000313" key="3">
    <source>
        <dbReference type="EMBL" id="ANU07164.1"/>
    </source>
</evidence>
<feature type="binding site" evidence="2">
    <location>
        <position position="341"/>
    </location>
    <ligand>
        <name>L-tryptophan</name>
        <dbReference type="ChEBI" id="CHEBI:57912"/>
    </ligand>
</feature>
<name>A0A1C7D6S8_9SPHN</name>
<dbReference type="PANTHER" id="PTHR43747">
    <property type="entry name" value="FAD-BINDING PROTEIN"/>
    <property type="match status" value="1"/>
</dbReference>
<dbReference type="PIRSF" id="PIRSF011396">
    <property type="entry name" value="Trp_halogenase"/>
    <property type="match status" value="1"/>
</dbReference>
<accession>A0A1C7D6S8</accession>
<organism evidence="3 4">
    <name type="scientific">Paraurantiacibacter namhicola</name>
    <dbReference type="NCBI Taxonomy" id="645517"/>
    <lineage>
        <taxon>Bacteria</taxon>
        <taxon>Pseudomonadati</taxon>
        <taxon>Pseudomonadota</taxon>
        <taxon>Alphaproteobacteria</taxon>
        <taxon>Sphingomonadales</taxon>
        <taxon>Erythrobacteraceae</taxon>
        <taxon>Paraurantiacibacter</taxon>
    </lineage>
</organism>
<dbReference type="GO" id="GO:0000166">
    <property type="term" value="F:nucleotide binding"/>
    <property type="evidence" value="ECO:0007669"/>
    <property type="project" value="UniProtKB-KW"/>
</dbReference>
<feature type="active site" evidence="1">
    <location>
        <position position="79"/>
    </location>
</feature>
<evidence type="ECO:0000256" key="1">
    <source>
        <dbReference type="PIRSR" id="PIRSR011396-1"/>
    </source>
</evidence>
<dbReference type="EC" id="1.14.19.9" evidence="3"/>
<keyword evidence="2" id="KW-0547">Nucleotide-binding</keyword>
<keyword evidence="2" id="KW-0285">Flavoprotein</keyword>
<evidence type="ECO:0000256" key="2">
    <source>
        <dbReference type="PIRSR" id="PIRSR011396-2"/>
    </source>
</evidence>
<keyword evidence="4" id="KW-1185">Reference proteome</keyword>
<dbReference type="OrthoDB" id="7178350at2"/>